<dbReference type="Pfam" id="PF09369">
    <property type="entry name" value="MZB"/>
    <property type="match status" value="1"/>
</dbReference>
<name>A0A2V3ZZJ3_9BACT</name>
<dbReference type="NCBIfam" id="NF038324">
    <property type="entry name" value="DrmB_fam"/>
    <property type="match status" value="1"/>
</dbReference>
<proteinExistence type="predicted"/>
<gene>
    <name evidence="2" type="ORF">DF185_04195</name>
</gene>
<feature type="domain" description="MrfA-like Zn-binding" evidence="1">
    <location>
        <begin position="560"/>
        <end position="662"/>
    </location>
</feature>
<organism evidence="2 3">
    <name type="scientific">Marinifilum breve</name>
    <dbReference type="NCBI Taxonomy" id="2184082"/>
    <lineage>
        <taxon>Bacteria</taxon>
        <taxon>Pseudomonadati</taxon>
        <taxon>Bacteroidota</taxon>
        <taxon>Bacteroidia</taxon>
        <taxon>Marinilabiliales</taxon>
        <taxon>Marinifilaceae</taxon>
    </lineage>
</organism>
<protein>
    <recommendedName>
        <fullName evidence="1">MrfA-like Zn-binding domain-containing protein</fullName>
    </recommendedName>
</protein>
<dbReference type="RefSeq" id="WP_110359495.1">
    <property type="nucleotide sequence ID" value="NZ_QFLI01000002.1"/>
</dbReference>
<evidence type="ECO:0000259" key="1">
    <source>
        <dbReference type="Pfam" id="PF09369"/>
    </source>
</evidence>
<dbReference type="InterPro" id="IPR047721">
    <property type="entry name" value="DrmB"/>
</dbReference>
<dbReference type="OrthoDB" id="9134227at2"/>
<accession>A0A2V3ZZJ3</accession>
<comment type="caution">
    <text evidence="2">The sequence shown here is derived from an EMBL/GenBank/DDBJ whole genome shotgun (WGS) entry which is preliminary data.</text>
</comment>
<evidence type="ECO:0000313" key="3">
    <source>
        <dbReference type="Proteomes" id="UP000248079"/>
    </source>
</evidence>
<evidence type="ECO:0000313" key="2">
    <source>
        <dbReference type="EMBL" id="PXY01858.1"/>
    </source>
</evidence>
<dbReference type="EMBL" id="QFLI01000002">
    <property type="protein sequence ID" value="PXY01858.1"/>
    <property type="molecule type" value="Genomic_DNA"/>
</dbReference>
<dbReference type="InterPro" id="IPR018973">
    <property type="entry name" value="MZB"/>
</dbReference>
<sequence>MAKVNIRQSQIAHTYAVGSIGDFPGVSAMFLSHDYEEFDWGKPKDELEDDIQPNVRRIINDKRLSDAFGIENFVLPPLDSVSNNKIYVVRFPMSLYCPGCGRIHFVNDLENSFSGGLVPGANGQKFDESFRAFICSDCFQKSKRKIELVPTRFIIANMEGFIDDFPWDWYVHRKPDLRKHRGKGHKLYLKFGNASTSLGSISIISKDNSNKLVAIENLGEIFNQDKTFIAEGDEYLQYVKNRMRKPWLGRGGDSYVDDLIHDVPVPEQISRSGDGVISGDNEEIIKRKYPRTLQRGANNLFFPLVFKGIRLPEGTNNINQVLVNSLTELKKQLSASQPDTYSNFSNHDWKRHFVNSYTFIPKLQQYEKSVFHEAVECIFDENNGTITEDKKQKLRLEEFECFSNSEIVKSDEIWYKARHVSSIGDYLKNTLKLEKITLLDKINELKIFRGFTRIKPLVNDDLIFETDKSNLSEKRLLEYDRICDARKFPAKTNELPCAEVKGEGIFLKFNNNAFKEWENKKSVCSRFEQMKNNLSNYFTTFDIDEGEANISARYVFLHTLSHIVMQQLANDSGYSLSSLTEIIYCSKPHEQNEMNGILIYTSSSDTEGTLGGLVEKGDPNRLSPIISKGIDKAKWCSSDPLCITSKGQGFMTTNMAACYSCVMVPETCCENINKFLDRKLVLDFFNIETL</sequence>
<dbReference type="Proteomes" id="UP000248079">
    <property type="component" value="Unassembled WGS sequence"/>
</dbReference>
<reference evidence="2 3" key="1">
    <citation type="submission" date="2018-05" db="EMBL/GenBank/DDBJ databases">
        <title>Marinifilum breve JC075T sp. nov., a marine bacterium isolated from Yongle Blue Hole in the South China Sea.</title>
        <authorList>
            <person name="Fu T."/>
        </authorList>
    </citation>
    <scope>NUCLEOTIDE SEQUENCE [LARGE SCALE GENOMIC DNA]</scope>
    <source>
        <strain evidence="2 3">JC075</strain>
    </source>
</reference>
<keyword evidence="3" id="KW-1185">Reference proteome</keyword>
<dbReference type="AlphaFoldDB" id="A0A2V3ZZJ3"/>